<evidence type="ECO:0000313" key="2">
    <source>
        <dbReference type="EMBL" id="MDG3005846.1"/>
    </source>
</evidence>
<comment type="caution">
    <text evidence="2">The sequence shown here is derived from an EMBL/GenBank/DDBJ whole genome shotgun (WGS) entry which is preliminary data.</text>
</comment>
<name>A0ABT6FEC9_9BACT</name>
<feature type="compositionally biased region" description="Polar residues" evidence="1">
    <location>
        <begin position="334"/>
        <end position="344"/>
    </location>
</feature>
<gene>
    <name evidence="2" type="ORF">PZE19_18825</name>
</gene>
<organism evidence="2 3">
    <name type="scientific">Paludisphaera mucosa</name>
    <dbReference type="NCBI Taxonomy" id="3030827"/>
    <lineage>
        <taxon>Bacteria</taxon>
        <taxon>Pseudomonadati</taxon>
        <taxon>Planctomycetota</taxon>
        <taxon>Planctomycetia</taxon>
        <taxon>Isosphaerales</taxon>
        <taxon>Isosphaeraceae</taxon>
        <taxon>Paludisphaera</taxon>
    </lineage>
</organism>
<evidence type="ECO:0000256" key="1">
    <source>
        <dbReference type="SAM" id="MobiDB-lite"/>
    </source>
</evidence>
<accession>A0ABT6FEC9</accession>
<feature type="region of interest" description="Disordered" evidence="1">
    <location>
        <begin position="317"/>
        <end position="344"/>
    </location>
</feature>
<proteinExistence type="predicted"/>
<protein>
    <submittedName>
        <fullName evidence="2">Uncharacterized protein</fullName>
    </submittedName>
</protein>
<evidence type="ECO:0000313" key="3">
    <source>
        <dbReference type="Proteomes" id="UP001216907"/>
    </source>
</evidence>
<dbReference type="Proteomes" id="UP001216907">
    <property type="component" value="Unassembled WGS sequence"/>
</dbReference>
<dbReference type="RefSeq" id="WP_277862172.1">
    <property type="nucleotide sequence ID" value="NZ_JARRAG010000002.1"/>
</dbReference>
<keyword evidence="3" id="KW-1185">Reference proteome</keyword>
<dbReference type="EMBL" id="JARRAG010000002">
    <property type="protein sequence ID" value="MDG3005846.1"/>
    <property type="molecule type" value="Genomic_DNA"/>
</dbReference>
<reference evidence="2 3" key="1">
    <citation type="submission" date="2023-03" db="EMBL/GenBank/DDBJ databases">
        <title>Paludisphaera mucosa sp. nov. a novel planctomycete from northern fen.</title>
        <authorList>
            <person name="Ivanova A."/>
        </authorList>
    </citation>
    <scope>NUCLEOTIDE SEQUENCE [LARGE SCALE GENOMIC DNA]</scope>
    <source>
        <strain evidence="2 3">Pla2</strain>
    </source>
</reference>
<sequence length="344" mass="39498">MAAYPDRLIESLVLKAVEPASLELSLRTAGRVEQDRERLHGLWKQRQERAEYQTDRARRQYDAVDPENRLVARELERQWEQKLAERRRLMEDYDRFRAEQPRHLSASDRERIATLAADLPGLWRYPTTTGGDRLAIVRLLIERVELTRAGESERVDVVIHWRGGTVTRHAIRQGLRTYHSLGGLARLRERILELRGEGRTADAIAERLDREGYRAARGDGFTGDLVRQLLARFGRTGVPAGVRDANDLPGPGEWWLPALAAELGVKPIVVHRWRWSGWLYARHLRGENGRWIVWADAAEVGRLRRLRAFEIEYHGRRTPPPDLTSRPSRPGDQGLTTCLQSGGE</sequence>